<evidence type="ECO:0000313" key="1">
    <source>
        <dbReference type="EMBL" id="GAB08618.1"/>
    </source>
</evidence>
<dbReference type="Proteomes" id="UP000035088">
    <property type="component" value="Unassembled WGS sequence"/>
</dbReference>
<keyword evidence="2" id="KW-1185">Reference proteome</keyword>
<gene>
    <name evidence="1" type="ORF">GOARA_013_00620</name>
</gene>
<evidence type="ECO:0000313" key="2">
    <source>
        <dbReference type="Proteomes" id="UP000035088"/>
    </source>
</evidence>
<accession>G7GYE3</accession>
<proteinExistence type="predicted"/>
<dbReference type="EMBL" id="BAEE01000013">
    <property type="protein sequence ID" value="GAB08618.1"/>
    <property type="molecule type" value="Genomic_DNA"/>
</dbReference>
<comment type="caution">
    <text evidence="1">The sequence shown here is derived from an EMBL/GenBank/DDBJ whole genome shotgun (WGS) entry which is preliminary data.</text>
</comment>
<reference evidence="1 2" key="1">
    <citation type="submission" date="2011-11" db="EMBL/GenBank/DDBJ databases">
        <title>Whole genome shotgun sequence of Gordonia araii NBRC 100433.</title>
        <authorList>
            <person name="Yoshida Y."/>
            <person name="Hosoyama A."/>
            <person name="Tsuchikane K."/>
            <person name="Katsumata H."/>
            <person name="Yamazaki S."/>
            <person name="Fujita N."/>
        </authorList>
    </citation>
    <scope>NUCLEOTIDE SEQUENCE [LARGE SCALE GENOMIC DNA]</scope>
    <source>
        <strain evidence="1 2">NBRC 100433</strain>
    </source>
</reference>
<protein>
    <submittedName>
        <fullName evidence="1">Uncharacterized protein</fullName>
    </submittedName>
</protein>
<organism evidence="1 2">
    <name type="scientific">Gordonia araii NBRC 100433</name>
    <dbReference type="NCBI Taxonomy" id="1073574"/>
    <lineage>
        <taxon>Bacteria</taxon>
        <taxon>Bacillati</taxon>
        <taxon>Actinomycetota</taxon>
        <taxon>Actinomycetes</taxon>
        <taxon>Mycobacteriales</taxon>
        <taxon>Gordoniaceae</taxon>
        <taxon>Gordonia</taxon>
    </lineage>
</organism>
<name>G7GYE3_9ACTN</name>
<dbReference type="AlphaFoldDB" id="G7GYE3"/>
<sequence>MIEEATLADLSLTSDRGDRHRVSAIARQDTFGRIENAIANGLRLFDHYAASDPAVLVATIPDVRYSEW</sequence>